<dbReference type="InterPro" id="IPR001387">
    <property type="entry name" value="Cro/C1-type_HTH"/>
</dbReference>
<gene>
    <name evidence="2" type="ORF">EIM92_16215</name>
</gene>
<protein>
    <submittedName>
        <fullName evidence="2">Helix-turn-helix domain-containing protein</fullName>
    </submittedName>
</protein>
<proteinExistence type="predicted"/>
<dbReference type="Pfam" id="PF01381">
    <property type="entry name" value="HTH_3"/>
    <property type="match status" value="1"/>
</dbReference>
<dbReference type="EMBL" id="CP034248">
    <property type="protein sequence ID" value="AZK47504.1"/>
    <property type="molecule type" value="Genomic_DNA"/>
</dbReference>
<dbReference type="InterPro" id="IPR010982">
    <property type="entry name" value="Lambda_DNA-bd_dom_sf"/>
</dbReference>
<evidence type="ECO:0000313" key="2">
    <source>
        <dbReference type="EMBL" id="AZK47504.1"/>
    </source>
</evidence>
<dbReference type="SUPFAM" id="SSF47413">
    <property type="entry name" value="lambda repressor-like DNA-binding domains"/>
    <property type="match status" value="1"/>
</dbReference>
<evidence type="ECO:0000313" key="3">
    <source>
        <dbReference type="Proteomes" id="UP000273145"/>
    </source>
</evidence>
<reference evidence="2 3" key="1">
    <citation type="submission" date="2018-11" db="EMBL/GenBank/DDBJ databases">
        <title>Genome sequencing of Paenibacillus lentus DSM25539(T).</title>
        <authorList>
            <person name="Kook J.-K."/>
            <person name="Park S.-N."/>
            <person name="Lim Y.K."/>
        </authorList>
    </citation>
    <scope>NUCLEOTIDE SEQUENCE [LARGE SCALE GENOMIC DNA]</scope>
    <source>
        <strain evidence="2 3">DSM 25539</strain>
    </source>
</reference>
<evidence type="ECO:0000259" key="1">
    <source>
        <dbReference type="PROSITE" id="PS50943"/>
    </source>
</evidence>
<dbReference type="Gene3D" id="1.10.260.40">
    <property type="entry name" value="lambda repressor-like DNA-binding domains"/>
    <property type="match status" value="1"/>
</dbReference>
<sequence length="1406" mass="160863">MGLIYPFYTITLVLKVLIKYNPMHASRDVRFIYKFSKFANEYLTDTYSKTFRWKGSGTMNNHLGKYVRQTIIPSEISNLEAAKRLGIDQSSLSALLNGESSLTTDLAVRLENTFGANSKQLLEMQASYVQQEIVLTEKANNIYHFIPSFLTIKARQIEEWADRYLEARSLLPVLLRKLVHSTGNGLIKVDFPGYDNSQRRGSDGFVQANDATPWVPIGDSYWEFGTDKNPLVKAGDDFNARLASIEACIRIQSTYIFVTPRNWPAKIKWETEKNATGEWKNVRVFDANDLEQWLEQSVPAQIWLAEQLNLTTSGYETLNQAWNRWANASDPHLTPSLFAPSIAMYRETFKNWLEKGSNKPFVVTADSHLEALAFLACLFDDKELNNYKDLSAVFTSPDALRVLVSSKVTFIPIVYSDTVERELIDTYNRLHCILYRPRNVVDIVPDVKLDLLSHETFKEALTSMGIEDSDIDRLARESGRSPTILRRRLSKNAAISKPDWARNDDSAKSLVPMALIGAWHFKSNADQKILSSIADQSYEIIENDIAPLLKLEDSPVWSVGDYRGVASKIDAVFAIAHVMTVADLNRFFRAAEFVLSEINPALELPEKDRWAASLYDKKRSHSNALRAGICETLVILSVHGNNLFHSRLGLNVEYHIVTLIRKLLTPLTLEKMLSHSDDLPHYAEAAPEEFMNIIETDLNNSNPVTLSLLKPVDSNLFGASPARTGLLWGLESLAWRPKNLWRVAAILAQLSQVKIEDNWGNKPINSLKAIFRSWMPQTAASVEQRLKVLEIIIKRFPAIGWEICIEQIKSGTKIGGYNYKPNWRGDASGAGQVVTQKERYTFNRNALDNLIAWPTHDEETLGDLVKCLQGLPKKDQNKIWDLIDDWSKNTNEYAKAVLREYIRQYAFTRLSRKRKLSEVTRDRARHSYDLLQPHNPIIRYAWLFADQWILESSDVIVEENYDFSKHEEQISQLRHEAIKEIWNKFGFEGIKQLIIDSNAANVIGQYLTSVVTGVQAQSEFIQQLLSLNGDYQIKAEWCLRGFLLEIKDNLRIELLQLTAEELTTNDRERLLLSAPFERSTWCLLDGNEALRAAYWRNVFPSWAQHTTVDYNEIIDCLLDAQRPRAAFHAIHMNFKYVDTSRLMRLLYTIGSVNVEPVGSYRLNSYHISKALSSLDGRSEVTVDEMARLEFMFFDALSDSEHEIPNLERLISTSPLVYVQALVLCFKRRGEGEDPKEWGVEDSEQRSSLASTAYRLLQRIKRIPGTNEEGEIDVAILKEWIAEVRRLCGVYGRTEVGEECIGQLLSKAPEKDGLWPCKEVCEAMEEYLSPGIQTGFRIGIMNSRGIEWRDEGGKQERELAAKYYDMAERIYFEYPFVGRVLEEVAKSYEHEAKWQDTEEDVLKRIEN</sequence>
<accession>A0A3S8RXC9</accession>
<dbReference type="KEGG" id="plen:EIM92_16215"/>
<dbReference type="OrthoDB" id="9796370at2"/>
<dbReference type="Proteomes" id="UP000273145">
    <property type="component" value="Chromosome"/>
</dbReference>
<dbReference type="CDD" id="cd00093">
    <property type="entry name" value="HTH_XRE"/>
    <property type="match status" value="1"/>
</dbReference>
<name>A0A3S8RXC9_9BACL</name>
<dbReference type="GO" id="GO:0003677">
    <property type="term" value="F:DNA binding"/>
    <property type="evidence" value="ECO:0007669"/>
    <property type="project" value="InterPro"/>
</dbReference>
<feature type="domain" description="HTH cro/C1-type" evidence="1">
    <location>
        <begin position="80"/>
        <end position="121"/>
    </location>
</feature>
<dbReference type="PROSITE" id="PS50943">
    <property type="entry name" value="HTH_CROC1"/>
    <property type="match status" value="1"/>
</dbReference>
<keyword evidence="3" id="KW-1185">Reference proteome</keyword>
<organism evidence="2 3">
    <name type="scientific">Paenibacillus lentus</name>
    <dbReference type="NCBI Taxonomy" id="1338368"/>
    <lineage>
        <taxon>Bacteria</taxon>
        <taxon>Bacillati</taxon>
        <taxon>Bacillota</taxon>
        <taxon>Bacilli</taxon>
        <taxon>Bacillales</taxon>
        <taxon>Paenibacillaceae</taxon>
        <taxon>Paenibacillus</taxon>
    </lineage>
</organism>